<sequence>MICSVITARRQLRIIRLFFSECANFEKNIVVQNRRELGFISLLLSKRDHKKGDRVNRKMEDVRRGGVTNRFSNKISLGKSKKGMFKKLGLSDAEKMMRYKCPSSDLETDVSSKKKMKKSNLPRKDTNGVDHHASVPRKLRSAMKKRNLEYVKKKNQEMDAKANVPESISKDEKEVAETLYGLADMFTDTNSIDSDTFLSDGKETSKVDSILVVETASLEPAASFLSSAKPKQIDEEPLQQQDPNQGSLTGLCNYFLNRLKQNSSVNVSDAALSTRAFETKVATSDIDYKSNGLALWPGLSSTTQSSSHVLSEPSSTKLPHWMMGQAVSPTKNASLLSEPLRVRTRKFKKCASHIYICRLIKALQTSKSSPVALLNQTEERSLKTSSKRYQNPHLLDLGKKHNPKLVQENMTQLGLELYAPHTTQKQDHDFLSLSSQPHFPFPNSFPQYPISGAYNSQLSPAPSSHQMQQMSPYLASRFQSAYNANQQQQLQLQKRLWAAHYRPPTSRNTVPPLSNQYSKPSLSLNLTSIQPLHVASSPMYINNISQQQYRLMAASAAAMSMSHRHNNNPSGTVMNRQEHHFPLIYEDTRTPLQLLCNEQS</sequence>
<reference evidence="2" key="1">
    <citation type="submission" date="2018-11" db="EMBL/GenBank/DDBJ databases">
        <authorList>
            <consortium name="Genoscope - CEA"/>
            <person name="William W."/>
        </authorList>
    </citation>
    <scope>NUCLEOTIDE SEQUENCE</scope>
</reference>
<dbReference type="EMBL" id="LR031574">
    <property type="protein sequence ID" value="VDD02184.1"/>
    <property type="molecule type" value="Genomic_DNA"/>
</dbReference>
<dbReference type="AlphaFoldDB" id="A0A3P6BMQ0"/>
<accession>A0A3P6BMQ0</accession>
<organism evidence="2">
    <name type="scientific">Brassica campestris</name>
    <name type="common">Field mustard</name>
    <dbReference type="NCBI Taxonomy" id="3711"/>
    <lineage>
        <taxon>Eukaryota</taxon>
        <taxon>Viridiplantae</taxon>
        <taxon>Streptophyta</taxon>
        <taxon>Embryophyta</taxon>
        <taxon>Tracheophyta</taxon>
        <taxon>Spermatophyta</taxon>
        <taxon>Magnoliopsida</taxon>
        <taxon>eudicotyledons</taxon>
        <taxon>Gunneridae</taxon>
        <taxon>Pentapetalae</taxon>
        <taxon>rosids</taxon>
        <taxon>malvids</taxon>
        <taxon>Brassicales</taxon>
        <taxon>Brassicaceae</taxon>
        <taxon>Brassiceae</taxon>
        <taxon>Brassica</taxon>
    </lineage>
</organism>
<evidence type="ECO:0000313" key="2">
    <source>
        <dbReference type="EMBL" id="VDD02184.1"/>
    </source>
</evidence>
<name>A0A3P6BMQ0_BRACM</name>
<dbReference type="PANTHER" id="PTHR34792">
    <property type="entry name" value="OS02G0121500 PROTEIN"/>
    <property type="match status" value="1"/>
</dbReference>
<feature type="compositionally biased region" description="Basic and acidic residues" evidence="1">
    <location>
        <begin position="122"/>
        <end position="133"/>
    </location>
</feature>
<dbReference type="PANTHER" id="PTHR34792:SF4">
    <property type="entry name" value="(RAPE) HYPOTHETICAL PROTEIN"/>
    <property type="match status" value="1"/>
</dbReference>
<protein>
    <submittedName>
        <fullName evidence="2">Uncharacterized protein</fullName>
    </submittedName>
</protein>
<evidence type="ECO:0000256" key="1">
    <source>
        <dbReference type="SAM" id="MobiDB-lite"/>
    </source>
</evidence>
<proteinExistence type="predicted"/>
<gene>
    <name evidence="2" type="ORF">BRAA07T31661Z</name>
</gene>
<feature type="region of interest" description="Disordered" evidence="1">
    <location>
        <begin position="104"/>
        <end position="133"/>
    </location>
</feature>
<dbReference type="InterPro" id="IPR040305">
    <property type="entry name" value="At1g75730-like"/>
</dbReference>